<sequence>MHASTPVRSGSILAVLAYTGIVASLMQTLVVPLLGQLPTILHSNASTTAWVVTITLLVGAVATPVAGRLGDMLGKRRMLIASTVPLAVGSVIAALAVNAPMMIVGRGLQGLGFGTIPLAVALLRDVLPPEKLGSAIALISSSLGIGGALGLPIAAAITQYSNWRVLFWAAAALVLVSTVLITVVVPEGTSEGSKGRFDGAGAVLLGGGLVAMLLGVSKGSSWGWTSGSILGLFAGALVLLLIWGWWELRAGEPLVDLRITARPQVLVTNIATVAIGVGMYALQLSVPQLLQLPKTLGYGLGQSMLATGLWMAPAGIMMMLISPIGAKLSALRGPKVTLATGAAVMAVGYAAGLPLMHHAWGLLIVNIICSTGVGFAYGAMPALIMGAVPQSETAAANGFNTLMRSVGTSISSAVIGAVLATMSVTLAGHVFPTEHGFRVVFLIGAAVCLVATVICLLIPVRRTVVDQPAEAAAAELAEIDAEAAEVAHA</sequence>
<reference evidence="8 9" key="1">
    <citation type="submission" date="2019-10" db="EMBL/GenBank/DDBJ databases">
        <title>Nocardia macrotermitis sp. nov. and Nocardia aurantia sp. nov., isolated from the gut of fungus growing-termite Macrotermes natalensis.</title>
        <authorList>
            <person name="Benndorf R."/>
            <person name="Schwitalla J."/>
            <person name="Martin K."/>
            <person name="De Beer W."/>
            <person name="Kaster A.-K."/>
            <person name="Vollmers J."/>
            <person name="Poulsen M."/>
            <person name="Beemelmanns C."/>
        </authorList>
    </citation>
    <scope>NUCLEOTIDE SEQUENCE [LARGE SCALE GENOMIC DNA]</scope>
    <source>
        <strain evidence="8 9">RB56</strain>
    </source>
</reference>
<feature type="transmembrane region" description="Helical" evidence="6">
    <location>
        <begin position="304"/>
        <end position="324"/>
    </location>
</feature>
<keyword evidence="2" id="KW-0813">Transport</keyword>
<dbReference type="GO" id="GO:0005886">
    <property type="term" value="C:plasma membrane"/>
    <property type="evidence" value="ECO:0007669"/>
    <property type="project" value="UniProtKB-SubCell"/>
</dbReference>
<comment type="subcellular location">
    <subcellularLocation>
        <location evidence="1">Cell membrane</location>
        <topology evidence="1">Multi-pass membrane protein</topology>
    </subcellularLocation>
</comment>
<dbReference type="PROSITE" id="PS50850">
    <property type="entry name" value="MFS"/>
    <property type="match status" value="1"/>
</dbReference>
<proteinExistence type="predicted"/>
<dbReference type="EMBL" id="WEGI01000002">
    <property type="protein sequence ID" value="MQY25177.1"/>
    <property type="molecule type" value="Genomic_DNA"/>
</dbReference>
<evidence type="ECO:0000256" key="3">
    <source>
        <dbReference type="ARBA" id="ARBA00022692"/>
    </source>
</evidence>
<organism evidence="8 9">
    <name type="scientific">Nocardia aurantia</name>
    <dbReference type="NCBI Taxonomy" id="2585199"/>
    <lineage>
        <taxon>Bacteria</taxon>
        <taxon>Bacillati</taxon>
        <taxon>Actinomycetota</taxon>
        <taxon>Actinomycetes</taxon>
        <taxon>Mycobacteriales</taxon>
        <taxon>Nocardiaceae</taxon>
        <taxon>Nocardia</taxon>
    </lineage>
</organism>
<dbReference type="PANTHER" id="PTHR42718:SF9">
    <property type="entry name" value="MAJOR FACILITATOR SUPERFAMILY MULTIDRUG TRANSPORTER MFSC"/>
    <property type="match status" value="1"/>
</dbReference>
<dbReference type="SUPFAM" id="SSF103473">
    <property type="entry name" value="MFS general substrate transporter"/>
    <property type="match status" value="2"/>
</dbReference>
<feature type="transmembrane region" description="Helical" evidence="6">
    <location>
        <begin position="409"/>
        <end position="431"/>
    </location>
</feature>
<evidence type="ECO:0000313" key="9">
    <source>
        <dbReference type="Proteomes" id="UP000431401"/>
    </source>
</evidence>
<feature type="transmembrane region" description="Helical" evidence="6">
    <location>
        <begin position="197"/>
        <end position="216"/>
    </location>
</feature>
<name>A0A7K0DHQ1_9NOCA</name>
<gene>
    <name evidence="8" type="primary">bmr3_1</name>
    <name evidence="8" type="ORF">NRB56_07330</name>
</gene>
<dbReference type="GO" id="GO:0022857">
    <property type="term" value="F:transmembrane transporter activity"/>
    <property type="evidence" value="ECO:0007669"/>
    <property type="project" value="InterPro"/>
</dbReference>
<feature type="domain" description="Major facilitator superfamily (MFS) profile" evidence="7">
    <location>
        <begin position="12"/>
        <end position="463"/>
    </location>
</feature>
<evidence type="ECO:0000256" key="2">
    <source>
        <dbReference type="ARBA" id="ARBA00022448"/>
    </source>
</evidence>
<dbReference type="Gene3D" id="1.20.1250.20">
    <property type="entry name" value="MFS general substrate transporter like domains"/>
    <property type="match status" value="2"/>
</dbReference>
<feature type="transmembrane region" description="Helical" evidence="6">
    <location>
        <begin position="47"/>
        <end position="66"/>
    </location>
</feature>
<dbReference type="InterPro" id="IPR011701">
    <property type="entry name" value="MFS"/>
</dbReference>
<evidence type="ECO:0000256" key="5">
    <source>
        <dbReference type="ARBA" id="ARBA00023136"/>
    </source>
</evidence>
<dbReference type="RefSeq" id="WP_153339114.1">
    <property type="nucleotide sequence ID" value="NZ_WEGI01000002.1"/>
</dbReference>
<dbReference type="AlphaFoldDB" id="A0A7K0DHQ1"/>
<comment type="caution">
    <text evidence="8">The sequence shown here is derived from an EMBL/GenBank/DDBJ whole genome shotgun (WGS) entry which is preliminary data.</text>
</comment>
<protein>
    <submittedName>
        <fullName evidence="8">Multidrug resistance protein 3</fullName>
    </submittedName>
</protein>
<dbReference type="CDD" id="cd17504">
    <property type="entry name" value="MFS_MMR_MDR_like"/>
    <property type="match status" value="1"/>
</dbReference>
<keyword evidence="9" id="KW-1185">Reference proteome</keyword>
<dbReference type="OrthoDB" id="4484751at2"/>
<feature type="transmembrane region" description="Helical" evidence="6">
    <location>
        <begin position="437"/>
        <end position="458"/>
    </location>
</feature>
<keyword evidence="3 6" id="KW-0812">Transmembrane</keyword>
<dbReference type="Pfam" id="PF07690">
    <property type="entry name" value="MFS_1"/>
    <property type="match status" value="1"/>
</dbReference>
<dbReference type="PANTHER" id="PTHR42718">
    <property type="entry name" value="MAJOR FACILITATOR SUPERFAMILY MULTIDRUG TRANSPORTER MFSC"/>
    <property type="match status" value="1"/>
</dbReference>
<feature type="transmembrane region" description="Helical" evidence="6">
    <location>
        <begin position="78"/>
        <end position="97"/>
    </location>
</feature>
<feature type="transmembrane region" description="Helical" evidence="6">
    <location>
        <begin position="165"/>
        <end position="185"/>
    </location>
</feature>
<evidence type="ECO:0000256" key="6">
    <source>
        <dbReference type="SAM" id="Phobius"/>
    </source>
</evidence>
<feature type="transmembrane region" description="Helical" evidence="6">
    <location>
        <begin position="135"/>
        <end position="159"/>
    </location>
</feature>
<evidence type="ECO:0000256" key="4">
    <source>
        <dbReference type="ARBA" id="ARBA00022989"/>
    </source>
</evidence>
<keyword evidence="4 6" id="KW-1133">Transmembrane helix</keyword>
<dbReference type="InterPro" id="IPR036259">
    <property type="entry name" value="MFS_trans_sf"/>
</dbReference>
<evidence type="ECO:0000256" key="1">
    <source>
        <dbReference type="ARBA" id="ARBA00004651"/>
    </source>
</evidence>
<feature type="transmembrane region" description="Helical" evidence="6">
    <location>
        <begin position="336"/>
        <end position="356"/>
    </location>
</feature>
<evidence type="ECO:0000313" key="8">
    <source>
        <dbReference type="EMBL" id="MQY25177.1"/>
    </source>
</evidence>
<dbReference type="Proteomes" id="UP000431401">
    <property type="component" value="Unassembled WGS sequence"/>
</dbReference>
<accession>A0A7K0DHQ1</accession>
<keyword evidence="5 6" id="KW-0472">Membrane</keyword>
<feature type="transmembrane region" description="Helical" evidence="6">
    <location>
        <begin position="12"/>
        <end position="35"/>
    </location>
</feature>
<feature type="transmembrane region" description="Helical" evidence="6">
    <location>
        <begin position="266"/>
        <end position="284"/>
    </location>
</feature>
<feature type="transmembrane region" description="Helical" evidence="6">
    <location>
        <begin position="222"/>
        <end position="246"/>
    </location>
</feature>
<feature type="transmembrane region" description="Helical" evidence="6">
    <location>
        <begin position="362"/>
        <end position="388"/>
    </location>
</feature>
<dbReference type="InterPro" id="IPR020846">
    <property type="entry name" value="MFS_dom"/>
</dbReference>
<evidence type="ECO:0000259" key="7">
    <source>
        <dbReference type="PROSITE" id="PS50850"/>
    </source>
</evidence>